<keyword evidence="7 12" id="KW-0808">Transferase</keyword>
<gene>
    <name evidence="12" type="primary">fxlM</name>
    <name evidence="12" type="ORF">HTZ77_05345</name>
</gene>
<comment type="caution">
    <text evidence="12">The sequence shown here is derived from an EMBL/GenBank/DDBJ whole genome shotgun (WGS) entry which is preliminary data.</text>
</comment>
<keyword evidence="13" id="KW-1185">Reference proteome</keyword>
<dbReference type="GO" id="GO:0032259">
    <property type="term" value="P:methylation"/>
    <property type="evidence" value="ECO:0007669"/>
    <property type="project" value="UniProtKB-KW"/>
</dbReference>
<evidence type="ECO:0000313" key="12">
    <source>
        <dbReference type="EMBL" id="NUW30843.1"/>
    </source>
</evidence>
<protein>
    <recommendedName>
        <fullName evidence="4">Protein-L-isoaspartate O-methyltransferase</fullName>
        <ecNumber evidence="3">2.1.1.77</ecNumber>
    </recommendedName>
    <alternativeName>
        <fullName evidence="11">L-isoaspartyl protein carboxyl methyltransferase</fullName>
    </alternativeName>
    <alternativeName>
        <fullName evidence="9">Protein L-isoaspartyl methyltransferase</fullName>
    </alternativeName>
    <alternativeName>
        <fullName evidence="10">Protein-beta-aspartate methyltransferase</fullName>
    </alternativeName>
</protein>
<dbReference type="SUPFAM" id="SSF53335">
    <property type="entry name" value="S-adenosyl-L-methionine-dependent methyltransferases"/>
    <property type="match status" value="1"/>
</dbReference>
<dbReference type="PANTHER" id="PTHR11579:SF0">
    <property type="entry name" value="PROTEIN-L-ISOASPARTATE(D-ASPARTATE) O-METHYLTRANSFERASE"/>
    <property type="match status" value="1"/>
</dbReference>
<evidence type="ECO:0000256" key="1">
    <source>
        <dbReference type="ARBA" id="ARBA00004496"/>
    </source>
</evidence>
<comment type="subcellular location">
    <subcellularLocation>
        <location evidence="1">Cytoplasm</location>
    </subcellularLocation>
</comment>
<dbReference type="Proteomes" id="UP000586042">
    <property type="component" value="Unassembled WGS sequence"/>
</dbReference>
<keyword evidence="8" id="KW-0949">S-adenosyl-L-methionine</keyword>
<evidence type="ECO:0000256" key="8">
    <source>
        <dbReference type="ARBA" id="ARBA00022691"/>
    </source>
</evidence>
<dbReference type="InterPro" id="IPR000682">
    <property type="entry name" value="PCMT"/>
</dbReference>
<accession>A0A7Y6M0R9</accession>
<dbReference type="CDD" id="cd02440">
    <property type="entry name" value="AdoMet_MTases"/>
    <property type="match status" value="1"/>
</dbReference>
<evidence type="ECO:0000256" key="6">
    <source>
        <dbReference type="ARBA" id="ARBA00022603"/>
    </source>
</evidence>
<dbReference type="GO" id="GO:0004719">
    <property type="term" value="F:protein-L-isoaspartate (D-aspartate) O-methyltransferase activity"/>
    <property type="evidence" value="ECO:0007669"/>
    <property type="project" value="UniProtKB-EC"/>
</dbReference>
<dbReference type="AlphaFoldDB" id="A0A7Y6M0R9"/>
<organism evidence="12 13">
    <name type="scientific">Nonomuraea montanisoli</name>
    <dbReference type="NCBI Taxonomy" id="2741721"/>
    <lineage>
        <taxon>Bacteria</taxon>
        <taxon>Bacillati</taxon>
        <taxon>Actinomycetota</taxon>
        <taxon>Actinomycetes</taxon>
        <taxon>Streptosporangiales</taxon>
        <taxon>Streptosporangiaceae</taxon>
        <taxon>Nonomuraea</taxon>
    </lineage>
</organism>
<dbReference type="InterPro" id="IPR029063">
    <property type="entry name" value="SAM-dependent_MTases_sf"/>
</dbReference>
<dbReference type="GO" id="GO:0005737">
    <property type="term" value="C:cytoplasm"/>
    <property type="evidence" value="ECO:0007669"/>
    <property type="project" value="UniProtKB-SubCell"/>
</dbReference>
<reference evidence="12 13" key="1">
    <citation type="submission" date="2020-06" db="EMBL/GenBank/DDBJ databases">
        <title>Nonomuraea sp. SMC257, a novel actinomycete isolated from soil.</title>
        <authorList>
            <person name="Chanama M."/>
        </authorList>
    </citation>
    <scope>NUCLEOTIDE SEQUENCE [LARGE SCALE GENOMIC DNA]</scope>
    <source>
        <strain evidence="12 13">SMC257</strain>
    </source>
</reference>
<dbReference type="EC" id="2.1.1.77" evidence="3"/>
<evidence type="ECO:0000256" key="9">
    <source>
        <dbReference type="ARBA" id="ARBA00030757"/>
    </source>
</evidence>
<evidence type="ECO:0000256" key="4">
    <source>
        <dbReference type="ARBA" id="ARBA00013346"/>
    </source>
</evidence>
<dbReference type="NCBIfam" id="TIGR04364">
    <property type="entry name" value="methyltran_FxLD"/>
    <property type="match status" value="1"/>
</dbReference>
<evidence type="ECO:0000256" key="10">
    <source>
        <dbReference type="ARBA" id="ARBA00031323"/>
    </source>
</evidence>
<evidence type="ECO:0000313" key="13">
    <source>
        <dbReference type="Proteomes" id="UP000586042"/>
    </source>
</evidence>
<comment type="similarity">
    <text evidence="2">Belongs to the methyltransferase superfamily. L-isoaspartyl/D-aspartyl protein methyltransferase family.</text>
</comment>
<dbReference type="PANTHER" id="PTHR11579">
    <property type="entry name" value="PROTEIN-L-ISOASPARTATE O-METHYLTRANSFERASE"/>
    <property type="match status" value="1"/>
</dbReference>
<dbReference type="EMBL" id="JABWGN010000002">
    <property type="protein sequence ID" value="NUW30843.1"/>
    <property type="molecule type" value="Genomic_DNA"/>
</dbReference>
<evidence type="ECO:0000256" key="5">
    <source>
        <dbReference type="ARBA" id="ARBA00022490"/>
    </source>
</evidence>
<dbReference type="Gene3D" id="3.40.50.150">
    <property type="entry name" value="Vaccinia Virus protein VP39"/>
    <property type="match status" value="1"/>
</dbReference>
<name>A0A7Y6M0R9_9ACTN</name>
<evidence type="ECO:0000256" key="2">
    <source>
        <dbReference type="ARBA" id="ARBA00005369"/>
    </source>
</evidence>
<keyword evidence="5" id="KW-0963">Cytoplasm</keyword>
<evidence type="ECO:0000256" key="11">
    <source>
        <dbReference type="ARBA" id="ARBA00031350"/>
    </source>
</evidence>
<evidence type="ECO:0000256" key="7">
    <source>
        <dbReference type="ARBA" id="ARBA00022679"/>
    </source>
</evidence>
<dbReference type="InterPro" id="IPR027573">
    <property type="entry name" value="Methyltran_FxLD"/>
</dbReference>
<evidence type="ECO:0000256" key="3">
    <source>
        <dbReference type="ARBA" id="ARBA00011890"/>
    </source>
</evidence>
<proteinExistence type="inferred from homology"/>
<dbReference type="Pfam" id="PF01135">
    <property type="entry name" value="PCMT"/>
    <property type="match status" value="1"/>
</dbReference>
<keyword evidence="6 12" id="KW-0489">Methyltransferase</keyword>
<sequence>MTTAVAAECERWGFPLPAPVEAALRAVPRHLFAPEVPLEKAYARDIVEVKRSEQGALISTMSAPEIQAMQLVQADIGPGMRVLEVGSGGYNAALIAEIVGPTGQVTTMDIDPDVTSRARRCLDAAGYPQVRVVTADAEHGWEDDAPYDRVMVTVGAWDIPPSWREQLAERGRIVVPLRMKGITRSLALERTNDHLVGLSQGVCGFVKMQGAGAHDEDLWLANGERIGLRFDDANLAHPDRLDGVLTGPPAAAWSGVTVASGEPFPDLPLWMATALPGFCNMTVNTPEGEDPGIESAEGGRWFPYAVVEDDSFAYLSIRPAAGEGVVEFGAHGYGPHGDEVARSIVEQVQVWDRDYRGGPGPRFSVWRIDHHVEVPPKSVVITKQHTQVAISWPDAGPRGQRMQAGPRRGH</sequence>